<evidence type="ECO:0000259" key="5">
    <source>
        <dbReference type="PROSITE" id="PS01124"/>
    </source>
</evidence>
<feature type="domain" description="HTH araC/xylS-type" evidence="5">
    <location>
        <begin position="155"/>
        <end position="238"/>
    </location>
</feature>
<feature type="region of interest" description="Disordered" evidence="4">
    <location>
        <begin position="235"/>
        <end position="258"/>
    </location>
</feature>
<dbReference type="InterPro" id="IPR050204">
    <property type="entry name" value="AraC_XylS_family_regulators"/>
</dbReference>
<gene>
    <name evidence="6" type="ORF">GCM10023321_08760</name>
</gene>
<dbReference type="SMART" id="SM00342">
    <property type="entry name" value="HTH_ARAC"/>
    <property type="match status" value="1"/>
</dbReference>
<keyword evidence="1" id="KW-0805">Transcription regulation</keyword>
<name>A0ABP9PMP6_9PSEU</name>
<keyword evidence="2" id="KW-0238">DNA-binding</keyword>
<keyword evidence="7" id="KW-1185">Reference proteome</keyword>
<protein>
    <submittedName>
        <fullName evidence="6">Helix-turn-helix transcriptional regulator</fullName>
    </submittedName>
</protein>
<dbReference type="InterPro" id="IPR018060">
    <property type="entry name" value="HTH_AraC"/>
</dbReference>
<keyword evidence="3" id="KW-0804">Transcription</keyword>
<dbReference type="PROSITE" id="PS01124">
    <property type="entry name" value="HTH_ARAC_FAMILY_2"/>
    <property type="match status" value="1"/>
</dbReference>
<dbReference type="PANTHER" id="PTHR46796">
    <property type="entry name" value="HTH-TYPE TRANSCRIPTIONAL ACTIVATOR RHAS-RELATED"/>
    <property type="match status" value="1"/>
</dbReference>
<comment type="caution">
    <text evidence="6">The sequence shown here is derived from an EMBL/GenBank/DDBJ whole genome shotgun (WGS) entry which is preliminary data.</text>
</comment>
<dbReference type="Pfam" id="PF20240">
    <property type="entry name" value="DUF6597"/>
    <property type="match status" value="1"/>
</dbReference>
<accession>A0ABP9PMP6</accession>
<reference evidence="7" key="1">
    <citation type="journal article" date="2019" name="Int. J. Syst. Evol. Microbiol.">
        <title>The Global Catalogue of Microorganisms (GCM) 10K type strain sequencing project: providing services to taxonomists for standard genome sequencing and annotation.</title>
        <authorList>
            <consortium name="The Broad Institute Genomics Platform"/>
            <consortium name="The Broad Institute Genome Sequencing Center for Infectious Disease"/>
            <person name="Wu L."/>
            <person name="Ma J."/>
        </authorList>
    </citation>
    <scope>NUCLEOTIDE SEQUENCE [LARGE SCALE GENOMIC DNA]</scope>
    <source>
        <strain evidence="7">JCM 18303</strain>
    </source>
</reference>
<dbReference type="RefSeq" id="WP_185064843.1">
    <property type="nucleotide sequence ID" value="NZ_BAABJP010000003.1"/>
</dbReference>
<proteinExistence type="predicted"/>
<dbReference type="Pfam" id="PF12833">
    <property type="entry name" value="HTH_18"/>
    <property type="match status" value="1"/>
</dbReference>
<dbReference type="Gene3D" id="1.10.10.60">
    <property type="entry name" value="Homeodomain-like"/>
    <property type="match status" value="1"/>
</dbReference>
<organism evidence="6 7">
    <name type="scientific">Pseudonocardia eucalypti</name>
    <dbReference type="NCBI Taxonomy" id="648755"/>
    <lineage>
        <taxon>Bacteria</taxon>
        <taxon>Bacillati</taxon>
        <taxon>Actinomycetota</taxon>
        <taxon>Actinomycetes</taxon>
        <taxon>Pseudonocardiales</taxon>
        <taxon>Pseudonocardiaceae</taxon>
        <taxon>Pseudonocardia</taxon>
    </lineage>
</organism>
<evidence type="ECO:0000256" key="2">
    <source>
        <dbReference type="ARBA" id="ARBA00023125"/>
    </source>
</evidence>
<dbReference type="PANTHER" id="PTHR46796:SF15">
    <property type="entry name" value="BLL1074 PROTEIN"/>
    <property type="match status" value="1"/>
</dbReference>
<sequence>MNETAIYREEPAPAGWGPAAYRVWYQRAAGGHRQLVLPDGCADVIVDDRGRAILVGSATGAQTPLMAPGRGLHGLRLASAGIRAALGVPAAELTDRTLPLDQVLPGPLARALVDALGTGDPLATDHVRHWLAGAEPDPRIAVAARVLWRSPSRDVAEVADLVGLSGRQLRRALLADVGLGPKAYQRVGRLHRFLALARADGTAGLAELAARAGYADQPHLSREARALSGLSPSALLDHQLSPAGTPPPAPVRPAARTG</sequence>
<evidence type="ECO:0000256" key="4">
    <source>
        <dbReference type="SAM" id="MobiDB-lite"/>
    </source>
</evidence>
<dbReference type="Proteomes" id="UP001428817">
    <property type="component" value="Unassembled WGS sequence"/>
</dbReference>
<evidence type="ECO:0000313" key="7">
    <source>
        <dbReference type="Proteomes" id="UP001428817"/>
    </source>
</evidence>
<dbReference type="InterPro" id="IPR046532">
    <property type="entry name" value="DUF6597"/>
</dbReference>
<dbReference type="EMBL" id="BAABJP010000003">
    <property type="protein sequence ID" value="GAA5147649.1"/>
    <property type="molecule type" value="Genomic_DNA"/>
</dbReference>
<evidence type="ECO:0000256" key="3">
    <source>
        <dbReference type="ARBA" id="ARBA00023163"/>
    </source>
</evidence>
<evidence type="ECO:0000313" key="6">
    <source>
        <dbReference type="EMBL" id="GAA5147649.1"/>
    </source>
</evidence>
<evidence type="ECO:0000256" key="1">
    <source>
        <dbReference type="ARBA" id="ARBA00023015"/>
    </source>
</evidence>